<organism evidence="1 2">
    <name type="scientific">Staphylococcus saccharolyticus</name>
    <dbReference type="NCBI Taxonomy" id="33028"/>
    <lineage>
        <taxon>Bacteria</taxon>
        <taxon>Bacillati</taxon>
        <taxon>Bacillota</taxon>
        <taxon>Bacilli</taxon>
        <taxon>Bacillales</taxon>
        <taxon>Staphylococcaceae</taxon>
        <taxon>Staphylococcus</taxon>
    </lineage>
</organism>
<dbReference type="SUPFAM" id="SSF51182">
    <property type="entry name" value="RmlC-like cupins"/>
    <property type="match status" value="1"/>
</dbReference>
<gene>
    <name evidence="1" type="ORF">NCTC11807_02769</name>
</gene>
<keyword evidence="2" id="KW-1185">Reference proteome</keyword>
<dbReference type="RefSeq" id="WP_115314163.1">
    <property type="nucleotide sequence ID" value="NZ_CP068030.1"/>
</dbReference>
<name>A0A380JCA3_9STAP</name>
<protein>
    <submittedName>
        <fullName evidence="1">ARD/ARD' family</fullName>
    </submittedName>
</protein>
<dbReference type="InterPro" id="IPR011051">
    <property type="entry name" value="RmlC_Cupin_sf"/>
</dbReference>
<dbReference type="EMBL" id="UHDZ01000002">
    <property type="protein sequence ID" value="SUN32865.1"/>
    <property type="molecule type" value="Genomic_DNA"/>
</dbReference>
<evidence type="ECO:0000313" key="2">
    <source>
        <dbReference type="Proteomes" id="UP000255425"/>
    </source>
</evidence>
<reference evidence="1 2" key="1">
    <citation type="submission" date="2018-06" db="EMBL/GenBank/DDBJ databases">
        <authorList>
            <consortium name="Pathogen Informatics"/>
            <person name="Doyle S."/>
        </authorList>
    </citation>
    <scope>NUCLEOTIDE SEQUENCE [LARGE SCALE GENOMIC DNA]</scope>
    <source>
        <strain evidence="1 2">NCTC11807</strain>
    </source>
</reference>
<proteinExistence type="predicted"/>
<dbReference type="GO" id="GO:0010309">
    <property type="term" value="F:acireductone dioxygenase [iron(II)-requiring] activity"/>
    <property type="evidence" value="ECO:0007669"/>
    <property type="project" value="InterPro"/>
</dbReference>
<evidence type="ECO:0000313" key="1">
    <source>
        <dbReference type="EMBL" id="SUN32865.1"/>
    </source>
</evidence>
<dbReference type="InterPro" id="IPR004313">
    <property type="entry name" value="ARD"/>
</dbReference>
<dbReference type="Pfam" id="PF03079">
    <property type="entry name" value="ARD"/>
    <property type="match status" value="1"/>
</dbReference>
<sequence>MKLYYYNRKKETDNLNLISKILSEYGINSGKFDLKKTEYSVLDNSLPENTRIDLMDSYKNLERNFSNLNGFRRDLVILTKDFKYTNFILDKFSPIHFHFENEYWYLLDGKCEFGFLLNDGNKILVTLEKGEFLQVPECAWQWFDLTEDKNMAAIRYFYKTEKSPTKIEIDIG</sequence>
<dbReference type="Proteomes" id="UP000255425">
    <property type="component" value="Unassembled WGS sequence"/>
</dbReference>
<accession>A0A380JCA3</accession>
<dbReference type="InterPro" id="IPR014710">
    <property type="entry name" value="RmlC-like_jellyroll"/>
</dbReference>
<dbReference type="Gene3D" id="2.60.120.10">
    <property type="entry name" value="Jelly Rolls"/>
    <property type="match status" value="1"/>
</dbReference>
<dbReference type="AlphaFoldDB" id="A0A380JCA3"/>